<reference evidence="3 4" key="1">
    <citation type="submission" date="2019-07" db="EMBL/GenBank/DDBJ databases">
        <title>Ln-dependent methylotrophs.</title>
        <authorList>
            <person name="Tani A."/>
        </authorList>
    </citation>
    <scope>NUCLEOTIDE SEQUENCE [LARGE SCALE GENOMIC DNA]</scope>
    <source>
        <strain evidence="3 4">SM89A</strain>
    </source>
</reference>
<evidence type="ECO:0000313" key="4">
    <source>
        <dbReference type="Proteomes" id="UP000316781"/>
    </source>
</evidence>
<protein>
    <submittedName>
        <fullName evidence="3">Glycoside hydrolase family 15 protein</fullName>
    </submittedName>
</protein>
<feature type="domain" description="GH15-like" evidence="1">
    <location>
        <begin position="231"/>
        <end position="594"/>
    </location>
</feature>
<dbReference type="Proteomes" id="UP000316781">
    <property type="component" value="Unassembled WGS sequence"/>
</dbReference>
<dbReference type="PANTHER" id="PTHR31616">
    <property type="entry name" value="TREHALASE"/>
    <property type="match status" value="1"/>
</dbReference>
<dbReference type="RefSeq" id="WP_142862166.1">
    <property type="nucleotide sequence ID" value="NZ_VJMF01000023.1"/>
</dbReference>
<dbReference type="AlphaFoldDB" id="A0A549T2Y9"/>
<gene>
    <name evidence="3" type="ORF">FM996_05350</name>
</gene>
<dbReference type="InterPro" id="IPR008928">
    <property type="entry name" value="6-hairpin_glycosidase_sf"/>
</dbReference>
<dbReference type="PANTHER" id="PTHR31616:SF0">
    <property type="entry name" value="GLUCAN 1,4-ALPHA-GLUCOSIDASE"/>
    <property type="match status" value="1"/>
</dbReference>
<accession>A0A549T2Y9</accession>
<dbReference type="GO" id="GO:0004553">
    <property type="term" value="F:hydrolase activity, hydrolyzing O-glycosyl compounds"/>
    <property type="evidence" value="ECO:0007669"/>
    <property type="project" value="TreeGrafter"/>
</dbReference>
<dbReference type="Pfam" id="PF00723">
    <property type="entry name" value="Glyco_hydro_15"/>
    <property type="match status" value="1"/>
</dbReference>
<dbReference type="Pfam" id="PF19291">
    <property type="entry name" value="TREH_N"/>
    <property type="match status" value="1"/>
</dbReference>
<dbReference type="SUPFAM" id="SSF48208">
    <property type="entry name" value="Six-hairpin glycosidases"/>
    <property type="match status" value="1"/>
</dbReference>
<sequence>MSDAQQQQERKVSDLELGVVGNCSFAALIDRDASVVWCCLPRFDGDPVFHSLLGSPPDMEDGGFFAIDLEDRVHSEQDYCGNTAVLETVLHGKQGSVRVTDFAPRFFWRDRLYHPNMLIRRLTPVSGTPRIRIRLRPRYDYGAALPSLTFGSHHIRYVGPHSVLRLTTNAPLDYVREETLFNLSSPVDLLLGPDETLHEGIAHTARNFEERTRDYWRRWVHRLAIPFEWQSAVLRAAITLKLCTYEGTGAIVAALTTSIPEAPGTQRNWDYRYCWVRDAYFVVRALNRMAAMRKMENYFDWLMNIVASAAGSHIQPVYGLGLESELTERIIPNLPGYRGMGPVRVGNQAYQHFQHDSYGNVILGVAQAFLDRRLMSPPTRMDFLRLEDMGRQALACYDKPDAGMWELRSRARIHTTSSLMCWAAADRLARIADYIGEPERARDWRQEAERIKQVILERAWSQKRQAFVESLDGEYLDAGVLLMTEVGFIDPNDPRMVSTLEQIESALGRGAHMMRYEAADDFGEPTTAFTTCSFWRIDALARMGRREEARDYFEALLAQRNRLGMMSEDIDVKTGEAWGNYPQTYSMVGVINCAMRLSRSWEKAI</sequence>
<keyword evidence="3" id="KW-0378">Hydrolase</keyword>
<evidence type="ECO:0000259" key="2">
    <source>
        <dbReference type="Pfam" id="PF19291"/>
    </source>
</evidence>
<name>A0A549T2Y9_METSR</name>
<organism evidence="3 4">
    <name type="scientific">Methylosinus sporium</name>
    <dbReference type="NCBI Taxonomy" id="428"/>
    <lineage>
        <taxon>Bacteria</taxon>
        <taxon>Pseudomonadati</taxon>
        <taxon>Pseudomonadota</taxon>
        <taxon>Alphaproteobacteria</taxon>
        <taxon>Hyphomicrobiales</taxon>
        <taxon>Methylocystaceae</taxon>
        <taxon>Methylosinus</taxon>
    </lineage>
</organism>
<dbReference type="InterPro" id="IPR012341">
    <property type="entry name" value="6hp_glycosidase-like_sf"/>
</dbReference>
<comment type="caution">
    <text evidence="3">The sequence shown here is derived from an EMBL/GenBank/DDBJ whole genome shotgun (WGS) entry which is preliminary data.</text>
</comment>
<dbReference type="InterPro" id="IPR045582">
    <property type="entry name" value="Trehalase-like_N"/>
</dbReference>
<evidence type="ECO:0000313" key="3">
    <source>
        <dbReference type="EMBL" id="TRL36194.1"/>
    </source>
</evidence>
<dbReference type="InterPro" id="IPR011613">
    <property type="entry name" value="GH15-like"/>
</dbReference>
<dbReference type="EMBL" id="VJMF01000023">
    <property type="protein sequence ID" value="TRL36194.1"/>
    <property type="molecule type" value="Genomic_DNA"/>
</dbReference>
<dbReference type="GO" id="GO:0005975">
    <property type="term" value="P:carbohydrate metabolic process"/>
    <property type="evidence" value="ECO:0007669"/>
    <property type="project" value="InterPro"/>
</dbReference>
<dbReference type="Gene3D" id="1.50.10.10">
    <property type="match status" value="1"/>
</dbReference>
<proteinExistence type="predicted"/>
<evidence type="ECO:0000259" key="1">
    <source>
        <dbReference type="Pfam" id="PF00723"/>
    </source>
</evidence>
<feature type="domain" description="Trehalase-like N-terminal" evidence="2">
    <location>
        <begin position="18"/>
        <end position="162"/>
    </location>
</feature>